<reference evidence="3 4" key="1">
    <citation type="submission" date="2021-10" db="EMBL/GenBank/DDBJ databases">
        <title>Anaerobic single-cell dispensing facilitates the cultivation of human gut bacteria.</title>
        <authorList>
            <person name="Afrizal A."/>
        </authorList>
    </citation>
    <scope>NUCLEOTIDE SEQUENCE [LARGE SCALE GENOMIC DNA]</scope>
    <source>
        <strain evidence="3 4">CLA-AA-H232</strain>
    </source>
</reference>
<evidence type="ECO:0000256" key="1">
    <source>
        <dbReference type="SAM" id="Phobius"/>
    </source>
</evidence>
<feature type="transmembrane region" description="Helical" evidence="1">
    <location>
        <begin position="38"/>
        <end position="56"/>
    </location>
</feature>
<feature type="transmembrane region" description="Helical" evidence="1">
    <location>
        <begin position="63"/>
        <end position="82"/>
    </location>
</feature>
<evidence type="ECO:0000313" key="3">
    <source>
        <dbReference type="EMBL" id="MCC2210904.1"/>
    </source>
</evidence>
<dbReference type="SUPFAM" id="SSF55073">
    <property type="entry name" value="Nucleotide cyclase"/>
    <property type="match status" value="1"/>
</dbReference>
<dbReference type="InterPro" id="IPR050469">
    <property type="entry name" value="Diguanylate_Cyclase"/>
</dbReference>
<dbReference type="AlphaFoldDB" id="A0AAE3DZR5"/>
<dbReference type="Gene3D" id="3.30.70.270">
    <property type="match status" value="1"/>
</dbReference>
<dbReference type="PANTHER" id="PTHR45138:SF9">
    <property type="entry name" value="DIGUANYLATE CYCLASE DGCM-RELATED"/>
    <property type="match status" value="1"/>
</dbReference>
<organism evidence="3 4">
    <name type="scientific">Hominilimicola fabiformis</name>
    <dbReference type="NCBI Taxonomy" id="2885356"/>
    <lineage>
        <taxon>Bacteria</taxon>
        <taxon>Bacillati</taxon>
        <taxon>Bacillota</taxon>
        <taxon>Clostridia</taxon>
        <taxon>Eubacteriales</taxon>
        <taxon>Oscillospiraceae</taxon>
        <taxon>Hominilimicola</taxon>
    </lineage>
</organism>
<accession>A0AAE3DZR5</accession>
<dbReference type="RefSeq" id="WP_308456585.1">
    <property type="nucleotide sequence ID" value="NZ_JAJEQM010000011.1"/>
</dbReference>
<protein>
    <submittedName>
        <fullName evidence="3">GGDEF domain-containing protein</fullName>
    </submittedName>
</protein>
<dbReference type="GO" id="GO:0052621">
    <property type="term" value="F:diguanylate cyclase activity"/>
    <property type="evidence" value="ECO:0007669"/>
    <property type="project" value="TreeGrafter"/>
</dbReference>
<feature type="transmembrane region" description="Helical" evidence="1">
    <location>
        <begin position="138"/>
        <end position="161"/>
    </location>
</feature>
<gene>
    <name evidence="3" type="ORF">LKE05_08915</name>
</gene>
<name>A0AAE3DZR5_9FIRM</name>
<evidence type="ECO:0000259" key="2">
    <source>
        <dbReference type="PROSITE" id="PS50887"/>
    </source>
</evidence>
<dbReference type="PROSITE" id="PS50887">
    <property type="entry name" value="GGDEF"/>
    <property type="match status" value="1"/>
</dbReference>
<feature type="domain" description="GGDEF" evidence="2">
    <location>
        <begin position="208"/>
        <end position="339"/>
    </location>
</feature>
<dbReference type="InterPro" id="IPR043128">
    <property type="entry name" value="Rev_trsase/Diguanyl_cyclase"/>
</dbReference>
<dbReference type="EMBL" id="JAJEQM010000011">
    <property type="protein sequence ID" value="MCC2210904.1"/>
    <property type="molecule type" value="Genomic_DNA"/>
</dbReference>
<keyword evidence="1" id="KW-0472">Membrane</keyword>
<dbReference type="CDD" id="cd01949">
    <property type="entry name" value="GGDEF"/>
    <property type="match status" value="1"/>
</dbReference>
<feature type="transmembrane region" description="Helical" evidence="1">
    <location>
        <begin position="111"/>
        <end position="132"/>
    </location>
</feature>
<dbReference type="InterPro" id="IPR000160">
    <property type="entry name" value="GGDEF_dom"/>
</dbReference>
<dbReference type="Proteomes" id="UP001198242">
    <property type="component" value="Unassembled WGS sequence"/>
</dbReference>
<keyword evidence="1" id="KW-1133">Transmembrane helix</keyword>
<dbReference type="Pfam" id="PF00990">
    <property type="entry name" value="GGDEF"/>
    <property type="match status" value="1"/>
</dbReference>
<dbReference type="PANTHER" id="PTHR45138">
    <property type="entry name" value="REGULATORY COMPONENTS OF SENSORY TRANSDUCTION SYSTEM"/>
    <property type="match status" value="1"/>
</dbReference>
<dbReference type="NCBIfam" id="TIGR00254">
    <property type="entry name" value="GGDEF"/>
    <property type="match status" value="1"/>
</dbReference>
<sequence length="339" mass="39016">MRIKDNVKSVYTQIIVLCEIFHISFLFIFKHFSMQIPFMYNIGSVIFYILMLFVVLKGYYRVCIVLVHLEVSAFVTVTVLNGGYSSDFALYLISMATFVYFNPFKHRSVTYIFSICEVLLYIGLTLHCRHIYSEAEVHIVFVSIYNTVLAVGIILIGAYISDVSATVTHRKLVDENKTLNNLANYDRLTGLQSRRMFMERIKDSEDNKSVVICIGDIDDFKKINDTYGHLCGDYVLQNISEIMRKSLGLENIDICRWGGEEFVFMFCNDDIDSAFVKVENLRKTIENKNFVYENNNIYVTMTFGIIERDSGKVDDVLLESADKLLYRGKINGKNVVVKA</sequence>
<evidence type="ECO:0000313" key="4">
    <source>
        <dbReference type="Proteomes" id="UP001198242"/>
    </source>
</evidence>
<dbReference type="InterPro" id="IPR029787">
    <property type="entry name" value="Nucleotide_cyclase"/>
</dbReference>
<dbReference type="SMART" id="SM00267">
    <property type="entry name" value="GGDEF"/>
    <property type="match status" value="1"/>
</dbReference>
<keyword evidence="1" id="KW-0812">Transmembrane</keyword>
<comment type="caution">
    <text evidence="3">The sequence shown here is derived from an EMBL/GenBank/DDBJ whole genome shotgun (WGS) entry which is preliminary data.</text>
</comment>
<keyword evidence="4" id="KW-1185">Reference proteome</keyword>
<proteinExistence type="predicted"/>
<feature type="transmembrane region" description="Helical" evidence="1">
    <location>
        <begin position="12"/>
        <end position="32"/>
    </location>
</feature>